<comment type="caution">
    <text evidence="2">The sequence shown here is derived from an EMBL/GenBank/DDBJ whole genome shotgun (WGS) entry which is preliminary data.</text>
</comment>
<dbReference type="AlphaFoldDB" id="A0ABD2YGV5"/>
<evidence type="ECO:0000313" key="3">
    <source>
        <dbReference type="Proteomes" id="UP001630127"/>
    </source>
</evidence>
<keyword evidence="3" id="KW-1185">Reference proteome</keyword>
<dbReference type="EMBL" id="JBJUIK010000013">
    <property type="protein sequence ID" value="KAL3506616.1"/>
    <property type="molecule type" value="Genomic_DNA"/>
</dbReference>
<feature type="region of interest" description="Disordered" evidence="1">
    <location>
        <begin position="1"/>
        <end position="65"/>
    </location>
</feature>
<reference evidence="2 3" key="1">
    <citation type="submission" date="2024-11" db="EMBL/GenBank/DDBJ databases">
        <title>A near-complete genome assembly of Cinchona calisaya.</title>
        <authorList>
            <person name="Lian D.C."/>
            <person name="Zhao X.W."/>
            <person name="Wei L."/>
        </authorList>
    </citation>
    <scope>NUCLEOTIDE SEQUENCE [LARGE SCALE GENOMIC DNA]</scope>
    <source>
        <tissue evidence="2">Nenye</tissue>
    </source>
</reference>
<evidence type="ECO:0000256" key="1">
    <source>
        <dbReference type="SAM" id="MobiDB-lite"/>
    </source>
</evidence>
<protein>
    <recommendedName>
        <fullName evidence="4">RNase H type-1 domain-containing protein</fullName>
    </recommendedName>
</protein>
<feature type="compositionally biased region" description="Basic and acidic residues" evidence="1">
    <location>
        <begin position="45"/>
        <end position="54"/>
    </location>
</feature>
<sequence length="158" mass="17814">MQSGFPRSSTKKPDSNAKENTQNKKVTSKAVALINEHNQIPNFKGNKETELQVEEKDEEGDFTKEKTISHDMMWIDEEPAKTCLENVFFGSEKNSNKKVVIDKTSPRNVGKTGWGIVARVSRGRLIKAWPISTPTCKTPIIEESLAIKMALMEAYKEE</sequence>
<evidence type="ECO:0000313" key="2">
    <source>
        <dbReference type="EMBL" id="KAL3506616.1"/>
    </source>
</evidence>
<evidence type="ECO:0008006" key="4">
    <source>
        <dbReference type="Google" id="ProtNLM"/>
    </source>
</evidence>
<name>A0ABD2YGV5_9GENT</name>
<organism evidence="2 3">
    <name type="scientific">Cinchona calisaya</name>
    <dbReference type="NCBI Taxonomy" id="153742"/>
    <lineage>
        <taxon>Eukaryota</taxon>
        <taxon>Viridiplantae</taxon>
        <taxon>Streptophyta</taxon>
        <taxon>Embryophyta</taxon>
        <taxon>Tracheophyta</taxon>
        <taxon>Spermatophyta</taxon>
        <taxon>Magnoliopsida</taxon>
        <taxon>eudicotyledons</taxon>
        <taxon>Gunneridae</taxon>
        <taxon>Pentapetalae</taxon>
        <taxon>asterids</taxon>
        <taxon>lamiids</taxon>
        <taxon>Gentianales</taxon>
        <taxon>Rubiaceae</taxon>
        <taxon>Cinchonoideae</taxon>
        <taxon>Cinchoneae</taxon>
        <taxon>Cinchona</taxon>
    </lineage>
</organism>
<proteinExistence type="predicted"/>
<gene>
    <name evidence="2" type="ORF">ACH5RR_031998</name>
</gene>
<accession>A0ABD2YGV5</accession>
<dbReference type="Proteomes" id="UP001630127">
    <property type="component" value="Unassembled WGS sequence"/>
</dbReference>